<feature type="transmembrane region" description="Helical" evidence="5">
    <location>
        <begin position="102"/>
        <end position="122"/>
    </location>
</feature>
<accession>A0A254PRB4</accession>
<dbReference type="RefSeq" id="WP_088525919.1">
    <property type="nucleotide sequence ID" value="NZ_NGUP01000004.1"/>
</dbReference>
<keyword evidence="4 5" id="KW-0472">Membrane</keyword>
<dbReference type="Proteomes" id="UP000197528">
    <property type="component" value="Unassembled WGS sequence"/>
</dbReference>
<feature type="domain" description="RDD" evidence="6">
    <location>
        <begin position="12"/>
        <end position="164"/>
    </location>
</feature>
<proteinExistence type="predicted"/>
<evidence type="ECO:0000256" key="2">
    <source>
        <dbReference type="ARBA" id="ARBA00022692"/>
    </source>
</evidence>
<evidence type="ECO:0000256" key="1">
    <source>
        <dbReference type="ARBA" id="ARBA00004141"/>
    </source>
</evidence>
<dbReference type="OrthoDB" id="5298807at2"/>
<dbReference type="EMBL" id="NGUP01000004">
    <property type="protein sequence ID" value="OWS69039.1"/>
    <property type="molecule type" value="Genomic_DNA"/>
</dbReference>
<comment type="subcellular location">
    <subcellularLocation>
        <location evidence="1">Membrane</location>
        <topology evidence="1">Multi-pass membrane protein</topology>
    </subcellularLocation>
</comment>
<evidence type="ECO:0000313" key="7">
    <source>
        <dbReference type="EMBL" id="OWS69039.1"/>
    </source>
</evidence>
<keyword evidence="8" id="KW-1185">Reference proteome</keyword>
<protein>
    <submittedName>
        <fullName evidence="7">Transporter</fullName>
    </submittedName>
</protein>
<comment type="caution">
    <text evidence="7">The sequence shown here is derived from an EMBL/GenBank/DDBJ whole genome shotgun (WGS) entry which is preliminary data.</text>
</comment>
<evidence type="ECO:0000256" key="5">
    <source>
        <dbReference type="SAM" id="Phobius"/>
    </source>
</evidence>
<name>A0A254PRB4_9BURK</name>
<feature type="transmembrane region" description="Helical" evidence="5">
    <location>
        <begin position="128"/>
        <end position="147"/>
    </location>
</feature>
<evidence type="ECO:0000259" key="6">
    <source>
        <dbReference type="Pfam" id="PF06271"/>
    </source>
</evidence>
<organism evidence="7 8">
    <name type="scientific">Polynucleobacter campilacus</name>
    <dbReference type="NCBI Taxonomy" id="1743163"/>
    <lineage>
        <taxon>Bacteria</taxon>
        <taxon>Pseudomonadati</taxon>
        <taxon>Pseudomonadota</taxon>
        <taxon>Betaproteobacteria</taxon>
        <taxon>Burkholderiales</taxon>
        <taxon>Burkholderiaceae</taxon>
        <taxon>Polynucleobacter</taxon>
    </lineage>
</organism>
<dbReference type="GO" id="GO:0016020">
    <property type="term" value="C:membrane"/>
    <property type="evidence" value="ECO:0007669"/>
    <property type="project" value="UniProtKB-SubCell"/>
</dbReference>
<gene>
    <name evidence="7" type="ORF">CBI31_08135</name>
</gene>
<dbReference type="Pfam" id="PF06271">
    <property type="entry name" value="RDD"/>
    <property type="match status" value="1"/>
</dbReference>
<dbReference type="InterPro" id="IPR010432">
    <property type="entry name" value="RDD"/>
</dbReference>
<keyword evidence="2 5" id="KW-0812">Transmembrane</keyword>
<evidence type="ECO:0000313" key="8">
    <source>
        <dbReference type="Proteomes" id="UP000197528"/>
    </source>
</evidence>
<dbReference type="AlphaFoldDB" id="A0A254PRB4"/>
<feature type="transmembrane region" description="Helical" evidence="5">
    <location>
        <begin position="53"/>
        <end position="72"/>
    </location>
</feature>
<feature type="transmembrane region" description="Helical" evidence="5">
    <location>
        <begin position="26"/>
        <end position="47"/>
    </location>
</feature>
<reference evidence="7 8" key="1">
    <citation type="submission" date="2017-05" db="EMBL/GenBank/DDBJ databases">
        <title>Genome of Polynucleobacter sp. MWH-Feld-100.</title>
        <authorList>
            <person name="Hahn M.W."/>
        </authorList>
    </citation>
    <scope>NUCLEOTIDE SEQUENCE [LARGE SCALE GENOMIC DNA]</scope>
    <source>
        <strain evidence="7 8">MWH-Feld-100</strain>
    </source>
</reference>
<sequence length="178" mass="20817">MTPAELSVLPSPQFWRRVSCCLYEQLVLLGVIALTFLVPNLALGVLFGVSLPSWLSFLYLYAVLGLYFVWYWTNSGQTLAMQTWRIRMIDQQGHTLKRRQALLRYLYGSLWVIPCVLLQWAFHLEEWHIIEMLFAVALFFWPLTIYLDRKDPMQRQALSDRFAGTRLVELPKNSVTLS</sequence>
<evidence type="ECO:0000256" key="4">
    <source>
        <dbReference type="ARBA" id="ARBA00023136"/>
    </source>
</evidence>
<evidence type="ECO:0000256" key="3">
    <source>
        <dbReference type="ARBA" id="ARBA00022989"/>
    </source>
</evidence>
<keyword evidence="3 5" id="KW-1133">Transmembrane helix</keyword>